<protein>
    <submittedName>
        <fullName evidence="1">Uncharacterized protein</fullName>
    </submittedName>
</protein>
<reference evidence="1 2" key="1">
    <citation type="submission" date="2019-06" db="EMBL/GenBank/DDBJ databases">
        <title>Genomics analysis of Aphanomyces spp. identifies a new class of oomycete effector associated with host adaptation.</title>
        <authorList>
            <person name="Gaulin E."/>
        </authorList>
    </citation>
    <scope>NUCLEOTIDE SEQUENCE [LARGE SCALE GENOMIC DNA]</scope>
    <source>
        <strain evidence="1 2">E</strain>
    </source>
</reference>
<evidence type="ECO:0000313" key="1">
    <source>
        <dbReference type="EMBL" id="KAF0723632.1"/>
    </source>
</evidence>
<gene>
    <name evidence="1" type="ORF">AaE_009852</name>
</gene>
<name>A0A6A5A0S4_APHAT</name>
<accession>A0A6A5A0S4</accession>
<organism evidence="1 2">
    <name type="scientific">Aphanomyces astaci</name>
    <name type="common">Crayfish plague agent</name>
    <dbReference type="NCBI Taxonomy" id="112090"/>
    <lineage>
        <taxon>Eukaryota</taxon>
        <taxon>Sar</taxon>
        <taxon>Stramenopiles</taxon>
        <taxon>Oomycota</taxon>
        <taxon>Saprolegniomycetes</taxon>
        <taxon>Saprolegniales</taxon>
        <taxon>Verrucalvaceae</taxon>
        <taxon>Aphanomyces</taxon>
    </lineage>
</organism>
<dbReference type="Proteomes" id="UP000469452">
    <property type="component" value="Unassembled WGS sequence"/>
</dbReference>
<evidence type="ECO:0000313" key="2">
    <source>
        <dbReference type="Proteomes" id="UP000469452"/>
    </source>
</evidence>
<dbReference type="AlphaFoldDB" id="A0A6A5A0S4"/>
<dbReference type="EMBL" id="VJMI01015798">
    <property type="protein sequence ID" value="KAF0723632.1"/>
    <property type="molecule type" value="Genomic_DNA"/>
</dbReference>
<sequence length="133" mass="15254">MTDKAVEQSGPEGFRVLTNFTPDEFESVWSIVESTLTSRQNDGRELVLKHYQTWDKHALDFGMKAPTLVMRVIYTVQPVLCDHFVTMPTMTDLRGKDAVFRNYPYTKYATDAMFQPANRPTGRLGEGKALFQR</sequence>
<proteinExistence type="predicted"/>
<dbReference type="VEuPathDB" id="FungiDB:H257_07736"/>
<comment type="caution">
    <text evidence="1">The sequence shown here is derived from an EMBL/GenBank/DDBJ whole genome shotgun (WGS) entry which is preliminary data.</text>
</comment>